<dbReference type="AlphaFoldDB" id="A0AAV4WZ97"/>
<dbReference type="Proteomes" id="UP001054945">
    <property type="component" value="Unassembled WGS sequence"/>
</dbReference>
<accession>A0AAV4WZ97</accession>
<evidence type="ECO:0000256" key="1">
    <source>
        <dbReference type="SAM" id="MobiDB-lite"/>
    </source>
</evidence>
<reference evidence="2 3" key="1">
    <citation type="submission" date="2021-06" db="EMBL/GenBank/DDBJ databases">
        <title>Caerostris extrusa draft genome.</title>
        <authorList>
            <person name="Kono N."/>
            <person name="Arakawa K."/>
        </authorList>
    </citation>
    <scope>NUCLEOTIDE SEQUENCE [LARGE SCALE GENOMIC DNA]</scope>
</reference>
<comment type="caution">
    <text evidence="2">The sequence shown here is derived from an EMBL/GenBank/DDBJ whole genome shotgun (WGS) entry which is preliminary data.</text>
</comment>
<name>A0AAV4WZ97_CAEEX</name>
<sequence>MDKIQNIWLNLNADGPLLKAPEALKQTEQTPRKMHYTKQMTTSPVPASKFRNYAFPSSPPPSLSPDLSPSIEWKVLMGKRGGGRELICWEGSKLTLSFALTLRHLRPATAFRLSLRTLAGLQPRRCQSRAPNRAKRKNRFPF</sequence>
<dbReference type="EMBL" id="BPLR01016977">
    <property type="protein sequence ID" value="GIY87797.1"/>
    <property type="molecule type" value="Genomic_DNA"/>
</dbReference>
<proteinExistence type="predicted"/>
<protein>
    <submittedName>
        <fullName evidence="2">Uncharacterized protein</fullName>
    </submittedName>
</protein>
<evidence type="ECO:0000313" key="2">
    <source>
        <dbReference type="EMBL" id="GIY87797.1"/>
    </source>
</evidence>
<feature type="region of interest" description="Disordered" evidence="1">
    <location>
        <begin position="27"/>
        <end position="65"/>
    </location>
</feature>
<gene>
    <name evidence="2" type="ORF">CEXT_664391</name>
</gene>
<evidence type="ECO:0000313" key="3">
    <source>
        <dbReference type="Proteomes" id="UP001054945"/>
    </source>
</evidence>
<keyword evidence="3" id="KW-1185">Reference proteome</keyword>
<organism evidence="2 3">
    <name type="scientific">Caerostris extrusa</name>
    <name type="common">Bark spider</name>
    <name type="synonym">Caerostris bankana</name>
    <dbReference type="NCBI Taxonomy" id="172846"/>
    <lineage>
        <taxon>Eukaryota</taxon>
        <taxon>Metazoa</taxon>
        <taxon>Ecdysozoa</taxon>
        <taxon>Arthropoda</taxon>
        <taxon>Chelicerata</taxon>
        <taxon>Arachnida</taxon>
        <taxon>Araneae</taxon>
        <taxon>Araneomorphae</taxon>
        <taxon>Entelegynae</taxon>
        <taxon>Araneoidea</taxon>
        <taxon>Araneidae</taxon>
        <taxon>Caerostris</taxon>
    </lineage>
</organism>